<protein>
    <recommendedName>
        <fullName evidence="5">DUF2637 domain-containing protein</fullName>
    </recommendedName>
</protein>
<evidence type="ECO:0000313" key="4">
    <source>
        <dbReference type="Proteomes" id="UP001500979"/>
    </source>
</evidence>
<feature type="transmembrane region" description="Helical" evidence="2">
    <location>
        <begin position="12"/>
        <end position="32"/>
    </location>
</feature>
<feature type="transmembrane region" description="Helical" evidence="2">
    <location>
        <begin position="52"/>
        <end position="73"/>
    </location>
</feature>
<keyword evidence="2" id="KW-1133">Transmembrane helix</keyword>
<feature type="compositionally biased region" description="Basic and acidic residues" evidence="1">
    <location>
        <begin position="249"/>
        <end position="276"/>
    </location>
</feature>
<comment type="caution">
    <text evidence="3">The sequence shown here is derived from an EMBL/GenBank/DDBJ whole genome shotgun (WGS) entry which is preliminary data.</text>
</comment>
<feature type="compositionally biased region" description="Basic and acidic residues" evidence="1">
    <location>
        <begin position="351"/>
        <end position="363"/>
    </location>
</feature>
<evidence type="ECO:0008006" key="5">
    <source>
        <dbReference type="Google" id="ProtNLM"/>
    </source>
</evidence>
<feature type="region of interest" description="Disordered" evidence="1">
    <location>
        <begin position="245"/>
        <end position="433"/>
    </location>
</feature>
<keyword evidence="2" id="KW-0812">Transmembrane</keyword>
<feature type="compositionally biased region" description="Basic and acidic residues" evidence="1">
    <location>
        <begin position="310"/>
        <end position="328"/>
    </location>
</feature>
<feature type="compositionally biased region" description="Basic and acidic residues" evidence="1">
    <location>
        <begin position="420"/>
        <end position="433"/>
    </location>
</feature>
<evidence type="ECO:0000256" key="2">
    <source>
        <dbReference type="SAM" id="Phobius"/>
    </source>
</evidence>
<proteinExistence type="predicted"/>
<dbReference type="EMBL" id="BAAAUX010000029">
    <property type="protein sequence ID" value="GAA2815367.1"/>
    <property type="molecule type" value="Genomic_DNA"/>
</dbReference>
<organism evidence="3 4">
    <name type="scientific">Saccharopolyspora taberi</name>
    <dbReference type="NCBI Taxonomy" id="60895"/>
    <lineage>
        <taxon>Bacteria</taxon>
        <taxon>Bacillati</taxon>
        <taxon>Actinomycetota</taxon>
        <taxon>Actinomycetes</taxon>
        <taxon>Pseudonocardiales</taxon>
        <taxon>Pseudonocardiaceae</taxon>
        <taxon>Saccharopolyspora</taxon>
    </lineage>
</organism>
<reference evidence="3 4" key="1">
    <citation type="journal article" date="2019" name="Int. J. Syst. Evol. Microbiol.">
        <title>The Global Catalogue of Microorganisms (GCM) 10K type strain sequencing project: providing services to taxonomists for standard genome sequencing and annotation.</title>
        <authorList>
            <consortium name="The Broad Institute Genomics Platform"/>
            <consortium name="The Broad Institute Genome Sequencing Center for Infectious Disease"/>
            <person name="Wu L."/>
            <person name="Ma J."/>
        </authorList>
    </citation>
    <scope>NUCLEOTIDE SEQUENCE [LARGE SCALE GENOMIC DNA]</scope>
    <source>
        <strain evidence="3 4">JCM 9383</strain>
    </source>
</reference>
<keyword evidence="2" id="KW-0472">Membrane</keyword>
<dbReference type="Pfam" id="PF10935">
    <property type="entry name" value="DUF2637"/>
    <property type="match status" value="1"/>
</dbReference>
<accession>A0ABN3VLV0</accession>
<name>A0ABN3VLV0_9PSEU</name>
<gene>
    <name evidence="3" type="ORF">GCM10010470_58500</name>
</gene>
<dbReference type="InterPro" id="IPR021235">
    <property type="entry name" value="DUF2637"/>
</dbReference>
<feature type="compositionally biased region" description="Basic and acidic residues" evidence="1">
    <location>
        <begin position="375"/>
        <end position="391"/>
    </location>
</feature>
<feature type="transmembrane region" description="Helical" evidence="2">
    <location>
        <begin position="85"/>
        <end position="103"/>
    </location>
</feature>
<keyword evidence="4" id="KW-1185">Reference proteome</keyword>
<sequence length="433" mass="46687">MSDQQSTSKSRGLWLSRAALGFVALAAVMGWGASFVGLHAYGQDQMVGFSYWSAWLIPATFDGAAFGATLITYRASIHGRSALRGRLLMWIFTAISSWINWIHQTTPEARIVAAGLPVAAVAVFDVVLAELRADYEERHGKRRLRLRPGLLALRWLVDRGGTSVAFRQQVTDIPVSEIAGLGTSYVGEVSAAPERPALSDAVVEAVADQSARAEVPAAKAAPALGAESAAVESAAVESAAVATASVEGPVEKAQEPVREPEPEPKAVEEPEAKPEPEAVSVPEPVVAKETEPEPEPEPAPKAAEEPSPEPEPKPEPEPEQESAQKPEPKPVQAPEPEPAQQKASEQPENEEPGKTNEESEKTEILPVVKQEPMTDQEKREAARRDYRRSLEEGQPLSGSALGRRYGFSRSWGQSQITAVRAERAREEELVGVD</sequence>
<evidence type="ECO:0000313" key="3">
    <source>
        <dbReference type="EMBL" id="GAA2815367.1"/>
    </source>
</evidence>
<dbReference type="RefSeq" id="WP_344685211.1">
    <property type="nucleotide sequence ID" value="NZ_BAAAUX010000029.1"/>
</dbReference>
<evidence type="ECO:0000256" key="1">
    <source>
        <dbReference type="SAM" id="MobiDB-lite"/>
    </source>
</evidence>
<dbReference type="Proteomes" id="UP001500979">
    <property type="component" value="Unassembled WGS sequence"/>
</dbReference>